<accession>A0A0H5QQ36</accession>
<dbReference type="AlphaFoldDB" id="A0A0H5QQ36"/>
<name>A0A0H5QQ36_9EUKA</name>
<proteinExistence type="predicted"/>
<protein>
    <submittedName>
        <fullName evidence="1">Uncharacterized protein</fullName>
    </submittedName>
</protein>
<dbReference type="EMBL" id="HACM01003758">
    <property type="protein sequence ID" value="CRZ04200.1"/>
    <property type="molecule type" value="Transcribed_RNA"/>
</dbReference>
<sequence length="137" mass="15325">MRKSLQRALLLGGQQKFVRITPVDCGLLLLCNPPISKDLVVLSDFASDFKFCNSAKLRLLSNNFSLRSQILSTNAPSENRAILAVCLIFLRLLIAATNEQGLDRRIRIANTWSAVFMFSFCQWNAFHDAAQLGNALH</sequence>
<evidence type="ECO:0000313" key="1">
    <source>
        <dbReference type="EMBL" id="CRZ04200.1"/>
    </source>
</evidence>
<organism evidence="1">
    <name type="scientific">Spongospora subterranea</name>
    <dbReference type="NCBI Taxonomy" id="70186"/>
    <lineage>
        <taxon>Eukaryota</taxon>
        <taxon>Sar</taxon>
        <taxon>Rhizaria</taxon>
        <taxon>Endomyxa</taxon>
        <taxon>Phytomyxea</taxon>
        <taxon>Plasmodiophorida</taxon>
        <taxon>Plasmodiophoridae</taxon>
        <taxon>Spongospora</taxon>
    </lineage>
</organism>
<reference evidence="1" key="1">
    <citation type="submission" date="2015-04" db="EMBL/GenBank/DDBJ databases">
        <title>The genome sequence of the plant pathogenic Rhizarian Plasmodiophora brassicae reveals insights in its biotrophic life cycle and the origin of chitin synthesis.</title>
        <authorList>
            <person name="Schwelm A."/>
            <person name="Fogelqvist J."/>
            <person name="Knaust A."/>
            <person name="Julke S."/>
            <person name="Lilja T."/>
            <person name="Dhandapani V."/>
            <person name="Bonilla-Rosso G."/>
            <person name="Karlsson M."/>
            <person name="Shevchenko A."/>
            <person name="Choi S.R."/>
            <person name="Kim H.G."/>
            <person name="Park J.Y."/>
            <person name="Lim Y.P."/>
            <person name="Ludwig-Muller J."/>
            <person name="Dixelius C."/>
        </authorList>
    </citation>
    <scope>NUCLEOTIDE SEQUENCE</scope>
    <source>
        <tissue evidence="1">Potato root galls</tissue>
    </source>
</reference>